<proteinExistence type="predicted"/>
<dbReference type="SUPFAM" id="SSF82693">
    <property type="entry name" value="Multidrug efflux transporter AcrB pore domain, PN1, PN2, PC1 and PC2 subdomains"/>
    <property type="match status" value="3"/>
</dbReference>
<feature type="transmembrane region" description="Helical" evidence="1">
    <location>
        <begin position="458"/>
        <end position="480"/>
    </location>
</feature>
<evidence type="ECO:0000259" key="2">
    <source>
        <dbReference type="PROSITE" id="PS50156"/>
    </source>
</evidence>
<feature type="transmembrane region" description="Helical" evidence="1">
    <location>
        <begin position="908"/>
        <end position="931"/>
    </location>
</feature>
<gene>
    <name evidence="3" type="ORF">BFS30_20090</name>
</gene>
<feature type="transmembrane region" description="Helical" evidence="1">
    <location>
        <begin position="952"/>
        <end position="973"/>
    </location>
</feature>
<keyword evidence="4" id="KW-1185">Reference proteome</keyword>
<dbReference type="Gene3D" id="1.20.1640.10">
    <property type="entry name" value="Multidrug efflux transporter AcrB transmembrane domain"/>
    <property type="match status" value="2"/>
</dbReference>
<organism evidence="3 4">
    <name type="scientific">Pedobacter steynii</name>
    <dbReference type="NCBI Taxonomy" id="430522"/>
    <lineage>
        <taxon>Bacteria</taxon>
        <taxon>Pseudomonadati</taxon>
        <taxon>Bacteroidota</taxon>
        <taxon>Sphingobacteriia</taxon>
        <taxon>Sphingobacteriales</taxon>
        <taxon>Sphingobacteriaceae</taxon>
        <taxon>Pedobacter</taxon>
    </lineage>
</organism>
<dbReference type="GO" id="GO:0042910">
    <property type="term" value="F:xenobiotic transmembrane transporter activity"/>
    <property type="evidence" value="ECO:0007669"/>
    <property type="project" value="TreeGrafter"/>
</dbReference>
<feature type="domain" description="SSD" evidence="2">
    <location>
        <begin position="354"/>
        <end position="477"/>
    </location>
</feature>
<dbReference type="AlphaFoldDB" id="A0A1D7QKR3"/>
<dbReference type="PANTHER" id="PTHR32063">
    <property type="match status" value="1"/>
</dbReference>
<name>A0A1D7QKR3_9SPHI</name>
<protein>
    <submittedName>
        <fullName evidence="3">Multidrug transporter AcrB</fullName>
    </submittedName>
</protein>
<dbReference type="EMBL" id="CP017141">
    <property type="protein sequence ID" value="AOM79264.1"/>
    <property type="molecule type" value="Genomic_DNA"/>
</dbReference>
<dbReference type="RefSeq" id="WP_069380927.1">
    <property type="nucleotide sequence ID" value="NZ_CP017141.1"/>
</dbReference>
<dbReference type="PANTHER" id="PTHR32063:SF24">
    <property type="entry name" value="CATION EFFLUX SYSTEM (ACRB_ACRD_ACRF FAMILY)"/>
    <property type="match status" value="1"/>
</dbReference>
<feature type="transmembrane region" description="Helical" evidence="1">
    <location>
        <begin position="12"/>
        <end position="30"/>
    </location>
</feature>
<feature type="transmembrane region" description="Helical" evidence="1">
    <location>
        <begin position="426"/>
        <end position="446"/>
    </location>
</feature>
<reference evidence="3 4" key="1">
    <citation type="submission" date="2016-08" db="EMBL/GenBank/DDBJ databases">
        <authorList>
            <person name="Seilhamer J.J."/>
        </authorList>
    </citation>
    <scope>NUCLEOTIDE SEQUENCE [LARGE SCALE GENOMIC DNA]</scope>
    <source>
        <strain evidence="3 4">DX4</strain>
    </source>
</reference>
<keyword evidence="1" id="KW-1133">Transmembrane helix</keyword>
<dbReference type="InterPro" id="IPR000731">
    <property type="entry name" value="SSD"/>
</dbReference>
<dbReference type="GO" id="GO:0005886">
    <property type="term" value="C:plasma membrane"/>
    <property type="evidence" value="ECO:0007669"/>
    <property type="project" value="TreeGrafter"/>
</dbReference>
<feature type="transmembrane region" description="Helical" evidence="1">
    <location>
        <begin position="979"/>
        <end position="1000"/>
    </location>
</feature>
<dbReference type="OrthoDB" id="9758234at2"/>
<evidence type="ECO:0000313" key="4">
    <source>
        <dbReference type="Proteomes" id="UP000094313"/>
    </source>
</evidence>
<dbReference type="SUPFAM" id="SSF82714">
    <property type="entry name" value="Multidrug efflux transporter AcrB TolC docking domain, DN and DC subdomains"/>
    <property type="match status" value="2"/>
</dbReference>
<evidence type="ECO:0000313" key="3">
    <source>
        <dbReference type="EMBL" id="AOM79264.1"/>
    </source>
</evidence>
<dbReference type="Pfam" id="PF00873">
    <property type="entry name" value="ACR_tran"/>
    <property type="match status" value="1"/>
</dbReference>
<dbReference type="PRINTS" id="PR00702">
    <property type="entry name" value="ACRIFLAVINRP"/>
</dbReference>
<feature type="transmembrane region" description="Helical" evidence="1">
    <location>
        <begin position="882"/>
        <end position="902"/>
    </location>
</feature>
<feature type="transmembrane region" description="Helical" evidence="1">
    <location>
        <begin position="382"/>
        <end position="405"/>
    </location>
</feature>
<dbReference type="KEGG" id="psty:BFS30_20090"/>
<dbReference type="Gene3D" id="3.30.70.1320">
    <property type="entry name" value="Multidrug efflux transporter AcrB pore domain like"/>
    <property type="match status" value="1"/>
</dbReference>
<dbReference type="InterPro" id="IPR001036">
    <property type="entry name" value="Acrflvin-R"/>
</dbReference>
<dbReference type="Gene3D" id="3.30.70.1440">
    <property type="entry name" value="Multidrug efflux transporter AcrB pore domain"/>
    <property type="match status" value="1"/>
</dbReference>
<dbReference type="InterPro" id="IPR027463">
    <property type="entry name" value="AcrB_DN_DC_subdom"/>
</dbReference>
<sequence>MKISDYAVKNSQFTLVIFLMIIVLGITTMFNMPRSEDPEMHAPFFSVIIVYPGTSPRDIEDRVVTPLEKTISGLDDIKRIRTNISNGVAVLRVEYKYSSNVEAKYQEIVREVNSKRPELPADIYSIEVQKQQPSDVNVLQVALVSENAARNLMQYYGEKLQDELEKVAALKKVSIFGLPRQQVRIELNLEKMAQMNLPLSAITNSLHSEMASIPGGSIDAAHQTFNIVTNEYRTLEAVQNTVVYAAGGKNIILKNIAKVYYGYEEEKHITRLNGHRCLFVTAAQKEGENISKTQGVYLPVLEAFKKTLPANIDLVQNFDQANNVNRRLSGLGHDFIIAILLVAVTLLPLGIRPAVIVMISIPLSLAIGIVLLQLFGFNLNQLSIVGLVVALGLLVDDSIVVVENIERWMLEGHSRMEATLKATKQIGLAVVGCTITLIIAFMPLVFLPEGSGDFIRSLPLAVIFCVMASMLVSLTIIPFLSSRLLQNHVGNPEGNFLMRGLKKLIHGSYALLLDKALKKPVFTIVIAVALFAGSILLFKVIGFSLFPASEKPQFLLNITTPNQSNLSYTDSITRAIEKELKKQPEVRYFSSNVGKGNPRIYYNEIPENDRSDFAQLFVQLDEETSPDQKLRLIQKLQQHWAHYPGAKIEVKNFQQGPPVIAPVEVRLFGDNLDSLRALSIRVEKLLHEVPGSMYINNPVSLLKSDIRVVMNKEKAQLLGVSTLNIDQTARLAVTGLSMGTFYNNDNKNGYGVLLTRTKEGRPGMDAFRNLYVNNAQGNAVPVNQIAELKLEASPAVINHQEKKRVVSVQAHVQEGFLVNRVIDEVVLKMNKLKLPPGYSYEMGGEVESRNNSFGGFMSIILVTVFLFIAVLILLFKTFKSTLIVLSVIPLGVVGAAVALWITGNSLSFVAIIGLIALAGIEVKNTILLVDFTNQLRQQGKSLQEAIREAGEVRFLPIVLTSLTAIGGLIPIAISTNPLIAPLAIVLIGGLISSTLLSRIVTPIIYELIPPAIEVKEEIKNA</sequence>
<dbReference type="Gene3D" id="3.30.70.1430">
    <property type="entry name" value="Multidrug efflux transporter AcrB pore domain"/>
    <property type="match status" value="2"/>
</dbReference>
<feature type="transmembrane region" description="Helical" evidence="1">
    <location>
        <begin position="354"/>
        <end position="376"/>
    </location>
</feature>
<keyword evidence="1" id="KW-0812">Transmembrane</keyword>
<dbReference type="SUPFAM" id="SSF82866">
    <property type="entry name" value="Multidrug efflux transporter AcrB transmembrane domain"/>
    <property type="match status" value="2"/>
</dbReference>
<dbReference type="PROSITE" id="PS50156">
    <property type="entry name" value="SSD"/>
    <property type="match status" value="1"/>
</dbReference>
<accession>A0A1D7QKR3</accession>
<evidence type="ECO:0000256" key="1">
    <source>
        <dbReference type="SAM" id="Phobius"/>
    </source>
</evidence>
<dbReference type="Gene3D" id="3.30.2090.10">
    <property type="entry name" value="Multidrug efflux transporter AcrB TolC docking domain, DN and DC subdomains"/>
    <property type="match status" value="2"/>
</dbReference>
<feature type="transmembrane region" description="Helical" evidence="1">
    <location>
        <begin position="853"/>
        <end position="875"/>
    </location>
</feature>
<dbReference type="Proteomes" id="UP000094313">
    <property type="component" value="Chromosome"/>
</dbReference>
<feature type="transmembrane region" description="Helical" evidence="1">
    <location>
        <begin position="521"/>
        <end position="546"/>
    </location>
</feature>
<feature type="transmembrane region" description="Helical" evidence="1">
    <location>
        <begin position="328"/>
        <end position="347"/>
    </location>
</feature>
<keyword evidence="1" id="KW-0472">Membrane</keyword>